<dbReference type="PROSITE" id="PS51667">
    <property type="entry name" value="WRC"/>
    <property type="match status" value="1"/>
</dbReference>
<feature type="compositionally biased region" description="Low complexity" evidence="7">
    <location>
        <begin position="162"/>
        <end position="173"/>
    </location>
</feature>
<comment type="similarity">
    <text evidence="2">Belongs to the JARID1 histone demethylase family.</text>
</comment>
<evidence type="ECO:0000256" key="3">
    <source>
        <dbReference type="ARBA" id="ARBA00022723"/>
    </source>
</evidence>
<feature type="domain" description="JmjC" evidence="9">
    <location>
        <begin position="682"/>
        <end position="999"/>
    </location>
</feature>
<dbReference type="PROSITE" id="PS50089">
    <property type="entry name" value="ZF_RING_2"/>
    <property type="match status" value="1"/>
</dbReference>
<keyword evidence="4" id="KW-0539">Nucleus</keyword>
<evidence type="ECO:0000313" key="11">
    <source>
        <dbReference type="EMBL" id="GMN50933.1"/>
    </source>
</evidence>
<comment type="caution">
    <text evidence="11">The sequence shown here is derived from an EMBL/GenBank/DDBJ whole genome shotgun (WGS) entry which is preliminary data.</text>
</comment>
<dbReference type="GO" id="GO:0006357">
    <property type="term" value="P:regulation of transcription by RNA polymerase II"/>
    <property type="evidence" value="ECO:0007669"/>
    <property type="project" value="TreeGrafter"/>
</dbReference>
<dbReference type="PANTHER" id="PTHR12549">
    <property type="entry name" value="JMJC DOMAIN-CONTAINING HISTONE DEMETHYLATION PROTEIN"/>
    <property type="match status" value="1"/>
</dbReference>
<dbReference type="InterPro" id="IPR001841">
    <property type="entry name" value="Znf_RING"/>
</dbReference>
<sequence length="1054" mass="120829">MNEDEAFPDHLRCNRTDGRQWRCKRRVMDNLKLCEIHYLQGRHRQYKEKVPESLKLQRTTTKKKAATGDQSRRSVKIRAKKVEILAKLMKRKRSGESLRKMKRLKKGNAELELIRMVLKREVEKNTERSKKKKEEEDLVVEEEEESEEELTRDLPNGLMAISSSSSPSPAPRSGNVGSNSPCHVKVGVDFRAVPQRRFRSKNSEAIPIVILFLFIWFMDCTMKLLPYSRSGAKLSKDKRKKCHWCRRSSLRILIKCSSCQKHFFCLDCIKDRYFNIQEEVKEACPVCRKTCTCKDCLEYPSKDAESKDFLGEKHKGEVILYVHYLICMLLPLLKQINRDQNDELEIEARIKGQEPSDLQIKQAETCSNESQCCNRCKASILDLHRTCPNCSYNLCLSCCRDLHQESFGEDTDTPISMYSNKKKTRTCRNTRQLEKKSIRTKRNSSKDMDSSVSLPHWKAHNDNGDASCPPVDFGGCGESLLELRCLFPLSWTRELEVNAEEIVCSYEFPDTSDINSCCSLCLGTNQKAKGIKQLQEAAVREDSSDNFLYYPTLLGIHGDNFEHFQKHWLKGHPVIVRNVLQTTSHLSWDPVLMFCTYLERSISRYEDNRDLCEVANRLDWCEVEIGIRQCFMGSLKAETHRNTWSETLKLKGWLSSQLFQQQFPAHYAEIIHTLPLQEYMNPASGLLNLAARFPHEIPKSDLGPCLYISYGYAEQLVQADSVIKLCCDSCDMVNILAHTSDVPISAEQLSKVRKLLKKHKAQNKRLSSKVTSDENLVNKVNGKSSSNGEKVEDTGQRDIIGEEMHLRKKVARVSCSSAATNGSSDGNLKQSNMSRDLESDSESDSDSGSDCGTVHELETPEDKKTSGARIESSNHDAKMPLATSSHAHWDVFRRQDVPKLIEYLRRHSNEFACMRDFQKHVVHPIFDQSFFLDTTHKTRLKEEFEIEPWTFEQRVGEAVIIPAGCPYQIRSTKSCVHVVLDFVSPEHVNECVQLTDEIRLLPEDHKAKVDKLEVKKMALHSMSTAIKEIRELTCTTEYSEVVNPLIGDRKLPEH</sequence>
<feature type="domain" description="WRC" evidence="10">
    <location>
        <begin position="7"/>
        <end position="53"/>
    </location>
</feature>
<feature type="domain" description="RING-type" evidence="8">
    <location>
        <begin position="242"/>
        <end position="288"/>
    </location>
</feature>
<accession>A0AA88D9I1</accession>
<keyword evidence="5" id="KW-0862">Zinc</keyword>
<feature type="compositionally biased region" description="Basic and acidic residues" evidence="7">
    <location>
        <begin position="789"/>
        <end position="805"/>
    </location>
</feature>
<feature type="compositionally biased region" description="Polar residues" evidence="7">
    <location>
        <begin position="814"/>
        <end position="833"/>
    </location>
</feature>
<feature type="region of interest" description="Disordered" evidence="7">
    <location>
        <begin position="54"/>
        <end position="73"/>
    </location>
</feature>
<evidence type="ECO:0000259" key="9">
    <source>
        <dbReference type="PROSITE" id="PS51184"/>
    </source>
</evidence>
<feature type="region of interest" description="Disordered" evidence="7">
    <location>
        <begin position="123"/>
        <end position="180"/>
    </location>
</feature>
<reference evidence="11" key="1">
    <citation type="submission" date="2023-07" db="EMBL/GenBank/DDBJ databases">
        <title>draft genome sequence of fig (Ficus carica).</title>
        <authorList>
            <person name="Takahashi T."/>
            <person name="Nishimura K."/>
        </authorList>
    </citation>
    <scope>NUCLEOTIDE SEQUENCE</scope>
</reference>
<dbReference type="GO" id="GO:0032454">
    <property type="term" value="F:histone H3K9 demethylase activity"/>
    <property type="evidence" value="ECO:0007669"/>
    <property type="project" value="InterPro"/>
</dbReference>
<feature type="compositionally biased region" description="Basic and acidic residues" evidence="7">
    <location>
        <begin position="123"/>
        <end position="135"/>
    </location>
</feature>
<dbReference type="Pfam" id="PF02373">
    <property type="entry name" value="JmjC"/>
    <property type="match status" value="1"/>
</dbReference>
<dbReference type="SMART" id="SM00558">
    <property type="entry name" value="JmjC"/>
    <property type="match status" value="1"/>
</dbReference>
<dbReference type="InterPro" id="IPR045109">
    <property type="entry name" value="LSDs-like"/>
</dbReference>
<evidence type="ECO:0008006" key="13">
    <source>
        <dbReference type="Google" id="ProtNLM"/>
    </source>
</evidence>
<evidence type="ECO:0000256" key="7">
    <source>
        <dbReference type="SAM" id="MobiDB-lite"/>
    </source>
</evidence>
<evidence type="ECO:0000256" key="1">
    <source>
        <dbReference type="ARBA" id="ARBA00004123"/>
    </source>
</evidence>
<evidence type="ECO:0000313" key="12">
    <source>
        <dbReference type="Proteomes" id="UP001187192"/>
    </source>
</evidence>
<dbReference type="GO" id="GO:0000118">
    <property type="term" value="C:histone deacetylase complex"/>
    <property type="evidence" value="ECO:0007669"/>
    <property type="project" value="TreeGrafter"/>
</dbReference>
<keyword evidence="5" id="KW-0863">Zinc-finger</keyword>
<dbReference type="Proteomes" id="UP001187192">
    <property type="component" value="Unassembled WGS sequence"/>
</dbReference>
<feature type="compositionally biased region" description="Acidic residues" evidence="7">
    <location>
        <begin position="136"/>
        <end position="150"/>
    </location>
</feature>
<evidence type="ECO:0000256" key="4">
    <source>
        <dbReference type="ARBA" id="ARBA00023242"/>
    </source>
</evidence>
<evidence type="ECO:0000256" key="6">
    <source>
        <dbReference type="PROSITE-ProRule" id="PRU01002"/>
    </source>
</evidence>
<proteinExistence type="inferred from homology"/>
<evidence type="ECO:0000259" key="10">
    <source>
        <dbReference type="PROSITE" id="PS51667"/>
    </source>
</evidence>
<dbReference type="Pfam" id="PF08879">
    <property type="entry name" value="WRC"/>
    <property type="match status" value="1"/>
</dbReference>
<dbReference type="GO" id="GO:0003712">
    <property type="term" value="F:transcription coregulator activity"/>
    <property type="evidence" value="ECO:0007669"/>
    <property type="project" value="TreeGrafter"/>
</dbReference>
<evidence type="ECO:0000256" key="2">
    <source>
        <dbReference type="ARBA" id="ARBA00006801"/>
    </source>
</evidence>
<gene>
    <name evidence="11" type="ORF">TIFTF001_020094</name>
</gene>
<keyword evidence="3" id="KW-0479">Metal-binding</keyword>
<keyword evidence="12" id="KW-1185">Reference proteome</keyword>
<comment type="caution">
    <text evidence="6">Lacks conserved residue(s) required for the propagation of feature annotation.</text>
</comment>
<comment type="subcellular location">
    <subcellularLocation>
        <location evidence="1">Nucleus</location>
    </subcellularLocation>
</comment>
<dbReference type="AlphaFoldDB" id="A0AA88D9I1"/>
<name>A0AA88D9I1_FICCA</name>
<dbReference type="Gene3D" id="2.60.120.650">
    <property type="entry name" value="Cupin"/>
    <property type="match status" value="1"/>
</dbReference>
<feature type="region of interest" description="Disordered" evidence="7">
    <location>
        <begin position="760"/>
        <end position="880"/>
    </location>
</feature>
<evidence type="ECO:0000256" key="5">
    <source>
        <dbReference type="PROSITE-ProRule" id="PRU00175"/>
    </source>
</evidence>
<dbReference type="EMBL" id="BTGU01000035">
    <property type="protein sequence ID" value="GMN50933.1"/>
    <property type="molecule type" value="Genomic_DNA"/>
</dbReference>
<dbReference type="PROSITE" id="PS51184">
    <property type="entry name" value="JMJC"/>
    <property type="match status" value="1"/>
</dbReference>
<feature type="compositionally biased region" description="Basic and acidic residues" evidence="7">
    <location>
        <begin position="853"/>
        <end position="865"/>
    </location>
</feature>
<protein>
    <recommendedName>
        <fullName evidence="13">Lysine-specific demethylase JMJ25</fullName>
    </recommendedName>
</protein>
<dbReference type="PANTHER" id="PTHR12549:SF42">
    <property type="entry name" value="LYSINE-SPECIFIC DEMETHYLASE JMJ28"/>
    <property type="match status" value="1"/>
</dbReference>
<dbReference type="InterPro" id="IPR003347">
    <property type="entry name" value="JmjC_dom"/>
</dbReference>
<organism evidence="11 12">
    <name type="scientific">Ficus carica</name>
    <name type="common">Common fig</name>
    <dbReference type="NCBI Taxonomy" id="3494"/>
    <lineage>
        <taxon>Eukaryota</taxon>
        <taxon>Viridiplantae</taxon>
        <taxon>Streptophyta</taxon>
        <taxon>Embryophyta</taxon>
        <taxon>Tracheophyta</taxon>
        <taxon>Spermatophyta</taxon>
        <taxon>Magnoliopsida</taxon>
        <taxon>eudicotyledons</taxon>
        <taxon>Gunneridae</taxon>
        <taxon>Pentapetalae</taxon>
        <taxon>rosids</taxon>
        <taxon>fabids</taxon>
        <taxon>Rosales</taxon>
        <taxon>Moraceae</taxon>
        <taxon>Ficeae</taxon>
        <taxon>Ficus</taxon>
    </lineage>
</organism>
<dbReference type="GO" id="GO:0000785">
    <property type="term" value="C:chromatin"/>
    <property type="evidence" value="ECO:0007669"/>
    <property type="project" value="TreeGrafter"/>
</dbReference>
<evidence type="ECO:0000259" key="8">
    <source>
        <dbReference type="PROSITE" id="PS50089"/>
    </source>
</evidence>
<dbReference type="GO" id="GO:0008270">
    <property type="term" value="F:zinc ion binding"/>
    <property type="evidence" value="ECO:0007669"/>
    <property type="project" value="UniProtKB-KW"/>
</dbReference>
<dbReference type="SUPFAM" id="SSF51197">
    <property type="entry name" value="Clavaminate synthase-like"/>
    <property type="match status" value="1"/>
</dbReference>
<dbReference type="GO" id="GO:0031490">
    <property type="term" value="F:chromatin DNA binding"/>
    <property type="evidence" value="ECO:0007669"/>
    <property type="project" value="TreeGrafter"/>
</dbReference>
<dbReference type="InterPro" id="IPR014977">
    <property type="entry name" value="WRC_dom"/>
</dbReference>